<dbReference type="Gene3D" id="3.10.20.30">
    <property type="match status" value="1"/>
</dbReference>
<dbReference type="RefSeq" id="WP_120356136.1">
    <property type="nucleotide sequence ID" value="NZ_RAQO01000009.1"/>
</dbReference>
<evidence type="ECO:0000313" key="1">
    <source>
        <dbReference type="EMBL" id="RKF14325.1"/>
    </source>
</evidence>
<organism evidence="1 2">
    <name type="scientific">Alginatibacterium sediminis</name>
    <dbReference type="NCBI Taxonomy" id="2164068"/>
    <lineage>
        <taxon>Bacteria</taxon>
        <taxon>Pseudomonadati</taxon>
        <taxon>Pseudomonadota</taxon>
        <taxon>Gammaproteobacteria</taxon>
        <taxon>Alteromonadales</taxon>
        <taxon>Alteromonadaceae</taxon>
        <taxon>Alginatibacterium</taxon>
    </lineage>
</organism>
<dbReference type="InterPro" id="IPR010035">
    <property type="entry name" value="Thi_S"/>
</dbReference>
<protein>
    <submittedName>
        <fullName evidence="1">Sulfur carrier protein ThiS</fullName>
    </submittedName>
</protein>
<dbReference type="InterPro" id="IPR012675">
    <property type="entry name" value="Beta-grasp_dom_sf"/>
</dbReference>
<proteinExistence type="predicted"/>
<comment type="caution">
    <text evidence="1">The sequence shown here is derived from an EMBL/GenBank/DDBJ whole genome shotgun (WGS) entry which is preliminary data.</text>
</comment>
<dbReference type="NCBIfam" id="TIGR01683">
    <property type="entry name" value="thiS"/>
    <property type="match status" value="1"/>
</dbReference>
<dbReference type="OrthoDB" id="6388078at2"/>
<dbReference type="InterPro" id="IPR003749">
    <property type="entry name" value="ThiS/MoaD-like"/>
</dbReference>
<evidence type="ECO:0000313" key="2">
    <source>
        <dbReference type="Proteomes" id="UP000286482"/>
    </source>
</evidence>
<reference evidence="1 2" key="1">
    <citation type="submission" date="2018-09" db="EMBL/GenBank/DDBJ databases">
        <authorList>
            <person name="Wang Z."/>
        </authorList>
    </citation>
    <scope>NUCLEOTIDE SEQUENCE [LARGE SCALE GENOMIC DNA]</scope>
    <source>
        <strain evidence="1 2">ALS 81</strain>
    </source>
</reference>
<gene>
    <name evidence="1" type="primary">thiS</name>
    <name evidence="1" type="ORF">DBZ36_16835</name>
</gene>
<dbReference type="SUPFAM" id="SSF54285">
    <property type="entry name" value="MoaD/ThiS"/>
    <property type="match status" value="1"/>
</dbReference>
<dbReference type="CDD" id="cd00565">
    <property type="entry name" value="Ubl_ThiS"/>
    <property type="match status" value="1"/>
</dbReference>
<accession>A0A420E7D9</accession>
<dbReference type="PANTHER" id="PTHR34472:SF1">
    <property type="entry name" value="SULFUR CARRIER PROTEIN THIS"/>
    <property type="match status" value="1"/>
</dbReference>
<name>A0A420E7D9_9ALTE</name>
<dbReference type="PANTHER" id="PTHR34472">
    <property type="entry name" value="SULFUR CARRIER PROTEIN THIS"/>
    <property type="match status" value="1"/>
</dbReference>
<dbReference type="AlphaFoldDB" id="A0A420E7D9"/>
<keyword evidence="2" id="KW-1185">Reference proteome</keyword>
<dbReference type="EMBL" id="RAQO01000009">
    <property type="protein sequence ID" value="RKF14325.1"/>
    <property type="molecule type" value="Genomic_DNA"/>
</dbReference>
<dbReference type="Proteomes" id="UP000286482">
    <property type="component" value="Unassembled WGS sequence"/>
</dbReference>
<dbReference type="InterPro" id="IPR016155">
    <property type="entry name" value="Mopterin_synth/thiamin_S_b"/>
</dbReference>
<dbReference type="Pfam" id="PF02597">
    <property type="entry name" value="ThiS"/>
    <property type="match status" value="1"/>
</dbReference>
<sequence>MNQIQILLNGQPHNLTPPMSLSQLLNQLDVETKGTAIAIDGEVIPSSDWSEFPLEQGLKLQVFHAIAGG</sequence>